<evidence type="ECO:0008006" key="4">
    <source>
        <dbReference type="Google" id="ProtNLM"/>
    </source>
</evidence>
<evidence type="ECO:0000313" key="2">
    <source>
        <dbReference type="EMBL" id="RDI57846.1"/>
    </source>
</evidence>
<dbReference type="AlphaFoldDB" id="A0A370HJI0"/>
<dbReference type="Pfam" id="PF09849">
    <property type="entry name" value="DUF2076"/>
    <property type="match status" value="1"/>
</dbReference>
<feature type="region of interest" description="Disordered" evidence="1">
    <location>
        <begin position="74"/>
        <end position="150"/>
    </location>
</feature>
<dbReference type="InterPro" id="IPR018648">
    <property type="entry name" value="DUF2076"/>
</dbReference>
<keyword evidence="3" id="KW-1185">Reference proteome</keyword>
<comment type="caution">
    <text evidence="2">The sequence shown here is derived from an EMBL/GenBank/DDBJ whole genome shotgun (WGS) entry which is preliminary data.</text>
</comment>
<feature type="region of interest" description="Disordered" evidence="1">
    <location>
        <begin position="193"/>
        <end position="241"/>
    </location>
</feature>
<dbReference type="OrthoDB" id="122910at2"/>
<feature type="compositionally biased region" description="Gly residues" evidence="1">
    <location>
        <begin position="124"/>
        <end position="150"/>
    </location>
</feature>
<accession>A0A370HJI0</accession>
<dbReference type="RefSeq" id="WP_114771080.1">
    <property type="nucleotide sequence ID" value="NZ_QQBB01000006.1"/>
</dbReference>
<feature type="compositionally biased region" description="Gly residues" evidence="1">
    <location>
        <begin position="80"/>
        <end position="93"/>
    </location>
</feature>
<evidence type="ECO:0000313" key="3">
    <source>
        <dbReference type="Proteomes" id="UP000254925"/>
    </source>
</evidence>
<proteinExistence type="predicted"/>
<sequence length="241" mass="25133">MNDQERQVISDIFRRLEQVANQPRDPEAERFIAEKLRQQPYAPYAMAQTVFVQEQALANLQAENEHLRAEIEQARRQPQQGGGFLSSIFGGGSRPQEPTYRHPPGQVSPWGAPQPHPTQQPYGGQPGYGGPQGGMMGGAPGPWGGMQPRGGGFLQGALTTAAGVAGGMMIANALSHAFGGGPEAGGDKSALADMGAGDQNPDTGFAGITDSLYEDPQGQGGGGHDDYADFGGDGGDGGDWT</sequence>
<organism evidence="2 3">
    <name type="scientific">Microvirga subterranea</name>
    <dbReference type="NCBI Taxonomy" id="186651"/>
    <lineage>
        <taxon>Bacteria</taxon>
        <taxon>Pseudomonadati</taxon>
        <taxon>Pseudomonadota</taxon>
        <taxon>Alphaproteobacteria</taxon>
        <taxon>Hyphomicrobiales</taxon>
        <taxon>Methylobacteriaceae</taxon>
        <taxon>Microvirga</taxon>
    </lineage>
</organism>
<dbReference type="EMBL" id="QQBB01000006">
    <property type="protein sequence ID" value="RDI57846.1"/>
    <property type="molecule type" value="Genomic_DNA"/>
</dbReference>
<name>A0A370HJI0_9HYPH</name>
<dbReference type="Proteomes" id="UP000254925">
    <property type="component" value="Unassembled WGS sequence"/>
</dbReference>
<feature type="compositionally biased region" description="Gly residues" evidence="1">
    <location>
        <begin position="231"/>
        <end position="241"/>
    </location>
</feature>
<evidence type="ECO:0000256" key="1">
    <source>
        <dbReference type="SAM" id="MobiDB-lite"/>
    </source>
</evidence>
<gene>
    <name evidence="2" type="ORF">DES45_106160</name>
</gene>
<protein>
    <recommendedName>
        <fullName evidence="4">DUF2076 family protein</fullName>
    </recommendedName>
</protein>
<reference evidence="2 3" key="1">
    <citation type="submission" date="2018-07" db="EMBL/GenBank/DDBJ databases">
        <title>Genomic Encyclopedia of Type Strains, Phase IV (KMG-IV): sequencing the most valuable type-strain genomes for metagenomic binning, comparative biology and taxonomic classification.</title>
        <authorList>
            <person name="Goeker M."/>
        </authorList>
    </citation>
    <scope>NUCLEOTIDE SEQUENCE [LARGE SCALE GENOMIC DNA]</scope>
    <source>
        <strain evidence="2 3">DSM 14364</strain>
    </source>
</reference>